<reference evidence="1" key="1">
    <citation type="submission" date="2015-06" db="EMBL/GenBank/DDBJ databases">
        <authorList>
            <person name="Joergensen T."/>
        </authorList>
    </citation>
    <scope>NUCLEOTIDE SEQUENCE</scope>
    <source>
        <plasmid evidence="1">pRGFK1057</plasmid>
    </source>
</reference>
<dbReference type="EMBL" id="LN853638">
    <property type="protein sequence ID" value="CRY96323.1"/>
    <property type="molecule type" value="Genomic_DNA"/>
</dbReference>
<sequence>MSEKMAALDVLRGLMLDESQGGAVRVSAARAVLAAEQDAAGTQSSLAKLDELLEEYRREFSEGDQG</sequence>
<dbReference type="AlphaFoldDB" id="A0A0H5Q367"/>
<protein>
    <submittedName>
        <fullName evidence="1">Uncharacterized protein</fullName>
    </submittedName>
</protein>
<organism evidence="1">
    <name type="scientific">uncultured prokaryote</name>
    <dbReference type="NCBI Taxonomy" id="198431"/>
    <lineage>
        <taxon>unclassified sequences</taxon>
        <taxon>environmental samples</taxon>
    </lineage>
</organism>
<keyword evidence="1" id="KW-0614">Plasmid</keyword>
<accession>A0A0H5Q367</accession>
<geneLocation type="plasmid" evidence="1">
    <name>pRGFK1057</name>
</geneLocation>
<name>A0A0H5Q367_9ZZZZ</name>
<reference evidence="1" key="2">
    <citation type="submission" date="2015-07" db="EMBL/GenBank/DDBJ databases">
        <title>Plasmids, circular viruses and viroids from rat gut.</title>
        <authorList>
            <person name="Jorgensen T.J."/>
            <person name="Hansen M.A."/>
            <person name="Xu Z."/>
            <person name="Tabak M.A."/>
            <person name="Sorensen S.J."/>
            <person name="Hansen L.H."/>
        </authorList>
    </citation>
    <scope>NUCLEOTIDE SEQUENCE</scope>
    <source>
        <plasmid evidence="1">pRGFK1057</plasmid>
    </source>
</reference>
<evidence type="ECO:0000313" key="1">
    <source>
        <dbReference type="EMBL" id="CRY96323.1"/>
    </source>
</evidence>
<proteinExistence type="predicted"/>